<feature type="active site" description="Proton donor" evidence="6">
    <location>
        <position position="336"/>
    </location>
</feature>
<dbReference type="GO" id="GO:0004563">
    <property type="term" value="F:beta-N-acetylhexosaminidase activity"/>
    <property type="evidence" value="ECO:0007669"/>
    <property type="project" value="UniProtKB-EC"/>
</dbReference>
<evidence type="ECO:0000256" key="3">
    <source>
        <dbReference type="ARBA" id="ARBA00012663"/>
    </source>
</evidence>
<evidence type="ECO:0000256" key="7">
    <source>
        <dbReference type="SAM" id="SignalP"/>
    </source>
</evidence>
<dbReference type="PRINTS" id="PR00738">
    <property type="entry name" value="GLHYDRLASE20"/>
</dbReference>
<keyword evidence="11" id="KW-1185">Reference proteome</keyword>
<comment type="caution">
    <text evidence="10">The sequence shown here is derived from an EMBL/GenBank/DDBJ whole genome shotgun (WGS) entry which is preliminary data.</text>
</comment>
<keyword evidence="4 10" id="KW-0378">Hydrolase</keyword>
<evidence type="ECO:0000313" key="10">
    <source>
        <dbReference type="EMBL" id="KWR53986.1"/>
    </source>
</evidence>
<dbReference type="SUPFAM" id="SSF51445">
    <property type="entry name" value="(Trans)glycosidases"/>
    <property type="match status" value="1"/>
</dbReference>
<evidence type="ECO:0000256" key="2">
    <source>
        <dbReference type="ARBA" id="ARBA00006285"/>
    </source>
</evidence>
<dbReference type="Gene3D" id="3.20.20.80">
    <property type="entry name" value="Glycosidases"/>
    <property type="match status" value="1"/>
</dbReference>
<protein>
    <recommendedName>
        <fullName evidence="3">beta-N-acetylhexosaminidase</fullName>
        <ecNumber evidence="3">3.2.1.52</ecNumber>
    </recommendedName>
</protein>
<dbReference type="EC" id="3.2.1.52" evidence="3"/>
<keyword evidence="5 10" id="KW-0326">Glycosidase</keyword>
<comment type="similarity">
    <text evidence="2">Belongs to the glycosyl hydrolase 20 family.</text>
</comment>
<dbReference type="SUPFAM" id="SSF55545">
    <property type="entry name" value="beta-N-acetylhexosaminidase-like domain"/>
    <property type="match status" value="1"/>
</dbReference>
<accession>A0A108T5U4</accession>
<dbReference type="InterPro" id="IPR029018">
    <property type="entry name" value="Hex-like_dom2"/>
</dbReference>
<dbReference type="Gene3D" id="2.60.120.260">
    <property type="entry name" value="Galactose-binding domain-like"/>
    <property type="match status" value="1"/>
</dbReference>
<dbReference type="SUPFAM" id="SSF49785">
    <property type="entry name" value="Galactose-binding domain-like"/>
    <property type="match status" value="1"/>
</dbReference>
<dbReference type="InterPro" id="IPR015883">
    <property type="entry name" value="Glyco_hydro_20_cat"/>
</dbReference>
<organism evidence="10 11">
    <name type="scientific">Bacteroides stercoris</name>
    <dbReference type="NCBI Taxonomy" id="46506"/>
    <lineage>
        <taxon>Bacteria</taxon>
        <taxon>Pseudomonadati</taxon>
        <taxon>Bacteroidota</taxon>
        <taxon>Bacteroidia</taxon>
        <taxon>Bacteroidales</taxon>
        <taxon>Bacteroidaceae</taxon>
        <taxon>Bacteroides</taxon>
    </lineage>
</organism>
<evidence type="ECO:0000256" key="6">
    <source>
        <dbReference type="PIRSR" id="PIRSR625705-1"/>
    </source>
</evidence>
<dbReference type="InterPro" id="IPR008979">
    <property type="entry name" value="Galactose-bd-like_sf"/>
</dbReference>
<dbReference type="InterPro" id="IPR015882">
    <property type="entry name" value="HEX_bac_N"/>
</dbReference>
<reference evidence="10 11" key="1">
    <citation type="journal article" date="2016" name="BMC Genomics">
        <title>Type VI secretion systems of human gut Bacteroidales segregate into three genetic architectures, two of which are contained on mobile genetic elements.</title>
        <authorList>
            <person name="Coyne M.J."/>
            <person name="Roelofs K.G."/>
            <person name="Comstock L.E."/>
        </authorList>
    </citation>
    <scope>NUCLEOTIDE SEQUENCE [LARGE SCALE GENOMIC DNA]</scope>
    <source>
        <strain evidence="10 11">CL09T03C01</strain>
    </source>
</reference>
<dbReference type="PATRIC" id="fig|46506.5.peg.2398"/>
<evidence type="ECO:0000259" key="9">
    <source>
        <dbReference type="Pfam" id="PF02838"/>
    </source>
</evidence>
<dbReference type="PANTHER" id="PTHR22600">
    <property type="entry name" value="BETA-HEXOSAMINIDASE"/>
    <property type="match status" value="1"/>
</dbReference>
<dbReference type="EMBL" id="LRGC01000010">
    <property type="protein sequence ID" value="KWR53986.1"/>
    <property type="molecule type" value="Genomic_DNA"/>
</dbReference>
<sequence precursor="true">MRNAIFILLFGACLGACSYSVVTKADYHVVPLPQEIEMNQKGEGFTLTHSTLLTVSDEALKRIADYFVSQLQPLIGMNLSVKKEFTADGQGGIHLELGLSHENKEAYTLRVDATGIRVKAVTPEGVFRAIQTLLKTFQPTYADAVYFPAGTMTDYPRFSYRGLMLDVSRHFSTVEEVKRFIDLLSLHQLNVFHWHLTDDQGWRIEIKKHPELTRVGAWRENTIVGRYLGGWDYPTDGKPHGGYYTQEQIKEIIAYAQQRYITVVPEIDLPGHTTAVLASYPHLACVPGDYKVSNRWGVLWDVICAGNDASLTLFKDIMDEVCALFPGEYIHIGGDECVKERWKVCKKCQRKIKELHLKGIGNYSAEDQLQSYFMGEVAKDIRAHGKKIIGWDEILDGTPMEEAVVMSWRGVEGGRRAARMGHDAIMTPLSHLYFDMSQILNRDAEEIPIGGYINLEKVYTYEPVPADWSVQEKQHIIGVQANVWCEYMPEERIRQYQVLPRLAALSEIQWTAAAQKSYTDFLNRLPRLLQLYDAAGYHYASHCRKVNMDSYVDTVRRCAVFKFYTLGNDSIFYTLDGTSPVEQGIYFAADSLTVHDSAQLRAAVKREGYFEEEELLSALDVNKATFAPIRFLTKDGLSPYGSDPRLLVDGVQGTSRSDDSRWVKNVDEMELVLELKQQETIKEVAWTALNSLTENMSVPSKLIVYVSADGRLFHRVAEKHQVVTPTKDATVYQDTLCFPAAEARFVKVRFEAPCITPSAGVSWLFLSEIGVR</sequence>
<dbReference type="STRING" id="46506.AA415_02237"/>
<dbReference type="InterPro" id="IPR025705">
    <property type="entry name" value="Beta_hexosaminidase_sua/sub"/>
</dbReference>
<gene>
    <name evidence="10" type="primary">exo I_3</name>
    <name evidence="10" type="ORF">AA415_02237</name>
</gene>
<dbReference type="Proteomes" id="UP000056419">
    <property type="component" value="Unassembled WGS sequence"/>
</dbReference>
<feature type="signal peptide" evidence="7">
    <location>
        <begin position="1"/>
        <end position="18"/>
    </location>
</feature>
<dbReference type="PANTHER" id="PTHR22600:SF57">
    <property type="entry name" value="BETA-N-ACETYLHEXOSAMINIDASE"/>
    <property type="match status" value="1"/>
</dbReference>
<evidence type="ECO:0000256" key="4">
    <source>
        <dbReference type="ARBA" id="ARBA00022801"/>
    </source>
</evidence>
<dbReference type="InterPro" id="IPR017853">
    <property type="entry name" value="GH"/>
</dbReference>
<evidence type="ECO:0000313" key="11">
    <source>
        <dbReference type="Proteomes" id="UP000056419"/>
    </source>
</evidence>
<dbReference type="GO" id="GO:0016020">
    <property type="term" value="C:membrane"/>
    <property type="evidence" value="ECO:0007669"/>
    <property type="project" value="TreeGrafter"/>
</dbReference>
<dbReference type="GO" id="GO:0005975">
    <property type="term" value="P:carbohydrate metabolic process"/>
    <property type="evidence" value="ECO:0007669"/>
    <property type="project" value="InterPro"/>
</dbReference>
<comment type="catalytic activity">
    <reaction evidence="1">
        <text>Hydrolysis of terminal non-reducing N-acetyl-D-hexosamine residues in N-acetyl-beta-D-hexosaminides.</text>
        <dbReference type="EC" id="3.2.1.52"/>
    </reaction>
</comment>
<evidence type="ECO:0000256" key="1">
    <source>
        <dbReference type="ARBA" id="ARBA00001231"/>
    </source>
</evidence>
<evidence type="ECO:0000259" key="8">
    <source>
        <dbReference type="Pfam" id="PF00728"/>
    </source>
</evidence>
<keyword evidence="7" id="KW-0732">Signal</keyword>
<feature type="domain" description="Beta-hexosaminidase bacterial type N-terminal" evidence="9">
    <location>
        <begin position="27"/>
        <end position="155"/>
    </location>
</feature>
<dbReference type="Gene3D" id="3.30.379.10">
    <property type="entry name" value="Chitobiase/beta-hexosaminidase domain 2-like"/>
    <property type="match status" value="1"/>
</dbReference>
<proteinExistence type="inferred from homology"/>
<dbReference type="GO" id="GO:0030203">
    <property type="term" value="P:glycosaminoglycan metabolic process"/>
    <property type="evidence" value="ECO:0007669"/>
    <property type="project" value="TreeGrafter"/>
</dbReference>
<feature type="domain" description="Glycoside hydrolase family 20 catalytic" evidence="8">
    <location>
        <begin position="158"/>
        <end position="512"/>
    </location>
</feature>
<name>A0A108T5U4_BACSE</name>
<evidence type="ECO:0000256" key="5">
    <source>
        <dbReference type="ARBA" id="ARBA00023295"/>
    </source>
</evidence>
<dbReference type="Pfam" id="PF00728">
    <property type="entry name" value="Glyco_hydro_20"/>
    <property type="match status" value="1"/>
</dbReference>
<dbReference type="RefSeq" id="WP_060386081.1">
    <property type="nucleotide sequence ID" value="NZ_LRGC01000010.1"/>
</dbReference>
<feature type="chain" id="PRO_5007130751" description="beta-N-acetylhexosaminidase" evidence="7">
    <location>
        <begin position="19"/>
        <end position="772"/>
    </location>
</feature>
<dbReference type="AlphaFoldDB" id="A0A108T5U4"/>
<dbReference type="Pfam" id="PF02838">
    <property type="entry name" value="Glyco_hydro_20b"/>
    <property type="match status" value="1"/>
</dbReference>
<dbReference type="CDD" id="cd06563">
    <property type="entry name" value="GH20_chitobiase-like"/>
    <property type="match status" value="1"/>
</dbReference>